<dbReference type="Pfam" id="PF05751">
    <property type="entry name" value="FixH"/>
    <property type="match status" value="1"/>
</dbReference>
<dbReference type="InterPro" id="IPR008620">
    <property type="entry name" value="FixH"/>
</dbReference>
<evidence type="ECO:0000256" key="1">
    <source>
        <dbReference type="SAM" id="Phobius"/>
    </source>
</evidence>
<dbReference type="RefSeq" id="WP_243644699.1">
    <property type="nucleotide sequence ID" value="NZ_CP119676.1"/>
</dbReference>
<gene>
    <name evidence="2" type="ORF">EDD55_102121</name>
</gene>
<keyword evidence="1" id="KW-0472">Membrane</keyword>
<sequence>MTMNLSGQSVQGGLRPRRSDGWWYPWLFVIGLGIVVAVNALMAYFALSTWTGVEKHPFRKGIAYNKNIADAKAQKAMHWSLGVNFTYEGVEKETGHRKGEVVVAFHDKNGLPLDGLKVRAMFVRPTSAGHDQTVPLKALEQGRYGAPVSLPLPGLWDVRVIALGGKVPYQHVTRIQTP</sequence>
<evidence type="ECO:0000313" key="2">
    <source>
        <dbReference type="EMBL" id="TCS64082.1"/>
    </source>
</evidence>
<keyword evidence="1" id="KW-0812">Transmembrane</keyword>
<name>A0A4R3JDZ9_9PROT</name>
<dbReference type="AlphaFoldDB" id="A0A4R3JDZ9"/>
<dbReference type="EMBL" id="SLZW01000002">
    <property type="protein sequence ID" value="TCS64082.1"/>
    <property type="molecule type" value="Genomic_DNA"/>
</dbReference>
<accession>A0A4R3JDZ9</accession>
<reference evidence="2 3" key="1">
    <citation type="submission" date="2019-03" db="EMBL/GenBank/DDBJ databases">
        <title>Genomic Encyclopedia of Type Strains, Phase IV (KMG-IV): sequencing the most valuable type-strain genomes for metagenomic binning, comparative biology and taxonomic classification.</title>
        <authorList>
            <person name="Goeker M."/>
        </authorList>
    </citation>
    <scope>NUCLEOTIDE SEQUENCE [LARGE SCALE GENOMIC DNA]</scope>
    <source>
        <strain evidence="2 3">DSM 101688</strain>
    </source>
</reference>
<comment type="caution">
    <text evidence="2">The sequence shown here is derived from an EMBL/GenBank/DDBJ whole genome shotgun (WGS) entry which is preliminary data.</text>
</comment>
<evidence type="ECO:0000313" key="3">
    <source>
        <dbReference type="Proteomes" id="UP000295304"/>
    </source>
</evidence>
<protein>
    <submittedName>
        <fullName evidence="2">Nitrogen fixation protein FixH</fullName>
    </submittedName>
</protein>
<keyword evidence="1" id="KW-1133">Transmembrane helix</keyword>
<dbReference type="Proteomes" id="UP000295304">
    <property type="component" value="Unassembled WGS sequence"/>
</dbReference>
<feature type="transmembrane region" description="Helical" evidence="1">
    <location>
        <begin position="23"/>
        <end position="47"/>
    </location>
</feature>
<keyword evidence="3" id="KW-1185">Reference proteome</keyword>
<proteinExistence type="predicted"/>
<organism evidence="2 3">
    <name type="scientific">Varunaivibrio sulfuroxidans</name>
    <dbReference type="NCBI Taxonomy" id="1773489"/>
    <lineage>
        <taxon>Bacteria</taxon>
        <taxon>Pseudomonadati</taxon>
        <taxon>Pseudomonadota</taxon>
        <taxon>Alphaproteobacteria</taxon>
        <taxon>Rhodospirillales</taxon>
        <taxon>Magnetovibrionaceae</taxon>
        <taxon>Varunaivibrio</taxon>
    </lineage>
</organism>